<accession>A0ABN9CK27</accession>
<reference evidence="1" key="1">
    <citation type="submission" date="2023-05" db="EMBL/GenBank/DDBJ databases">
        <authorList>
            <person name="Stuckert A."/>
        </authorList>
    </citation>
    <scope>NUCLEOTIDE SEQUENCE</scope>
</reference>
<sequence length="77" mass="8449">MQLLGHGNTFREALYALLLCQFQGHMKFRGLQLLTLQTVGNLCALCASACADPVLSFCVAYHFMAELLLFPVASTLL</sequence>
<protein>
    <submittedName>
        <fullName evidence="1">Uncharacterized protein</fullName>
    </submittedName>
</protein>
<organism evidence="1 2">
    <name type="scientific">Staurois parvus</name>
    <dbReference type="NCBI Taxonomy" id="386267"/>
    <lineage>
        <taxon>Eukaryota</taxon>
        <taxon>Metazoa</taxon>
        <taxon>Chordata</taxon>
        <taxon>Craniata</taxon>
        <taxon>Vertebrata</taxon>
        <taxon>Euteleostomi</taxon>
        <taxon>Amphibia</taxon>
        <taxon>Batrachia</taxon>
        <taxon>Anura</taxon>
        <taxon>Neobatrachia</taxon>
        <taxon>Ranoidea</taxon>
        <taxon>Ranidae</taxon>
        <taxon>Staurois</taxon>
    </lineage>
</organism>
<keyword evidence="2" id="KW-1185">Reference proteome</keyword>
<evidence type="ECO:0000313" key="2">
    <source>
        <dbReference type="Proteomes" id="UP001162483"/>
    </source>
</evidence>
<evidence type="ECO:0000313" key="1">
    <source>
        <dbReference type="EMBL" id="CAI9560504.1"/>
    </source>
</evidence>
<dbReference type="Proteomes" id="UP001162483">
    <property type="component" value="Unassembled WGS sequence"/>
</dbReference>
<comment type="caution">
    <text evidence="1">The sequence shown here is derived from an EMBL/GenBank/DDBJ whole genome shotgun (WGS) entry which is preliminary data.</text>
</comment>
<dbReference type="EMBL" id="CATNWA010010745">
    <property type="protein sequence ID" value="CAI9560504.1"/>
    <property type="molecule type" value="Genomic_DNA"/>
</dbReference>
<gene>
    <name evidence="1" type="ORF">SPARVUS_LOCUS5270124</name>
</gene>
<name>A0ABN9CK27_9NEOB</name>
<proteinExistence type="predicted"/>